<feature type="transmembrane region" description="Helical" evidence="6">
    <location>
        <begin position="48"/>
        <end position="65"/>
    </location>
</feature>
<feature type="transmembrane region" description="Helical" evidence="6">
    <location>
        <begin position="129"/>
        <end position="151"/>
    </location>
</feature>
<feature type="transmembrane region" description="Helical" evidence="6">
    <location>
        <begin position="280"/>
        <end position="300"/>
    </location>
</feature>
<proteinExistence type="predicted"/>
<keyword evidence="5 6" id="KW-0472">Membrane</keyword>
<organism evidence="7 8">
    <name type="scientific">Pseudoprevotella muciniphila</name>
    <dbReference type="NCBI Taxonomy" id="2133944"/>
    <lineage>
        <taxon>Bacteria</taxon>
        <taxon>Pseudomonadati</taxon>
        <taxon>Bacteroidota</taxon>
        <taxon>Bacteroidia</taxon>
        <taxon>Bacteroidales</taxon>
        <taxon>Prevotellaceae</taxon>
        <taxon>Pseudoprevotella</taxon>
    </lineage>
</organism>
<name>A0A5P8E5T8_9BACT</name>
<keyword evidence="2" id="KW-1003">Cell membrane</keyword>
<dbReference type="PANTHER" id="PTHR39087:SF2">
    <property type="entry name" value="UPF0104 MEMBRANE PROTEIN MJ1595"/>
    <property type="match status" value="1"/>
</dbReference>
<evidence type="ECO:0000256" key="6">
    <source>
        <dbReference type="SAM" id="Phobius"/>
    </source>
</evidence>
<dbReference type="NCBIfam" id="TIGR00374">
    <property type="entry name" value="flippase-like domain"/>
    <property type="match status" value="1"/>
</dbReference>
<evidence type="ECO:0000313" key="7">
    <source>
        <dbReference type="EMBL" id="QFQ12373.1"/>
    </source>
</evidence>
<dbReference type="EMBL" id="CP033459">
    <property type="protein sequence ID" value="QFQ12373.1"/>
    <property type="molecule type" value="Genomic_DNA"/>
</dbReference>
<dbReference type="OrthoDB" id="9812094at2"/>
<accession>A0A5P8E5T8</accession>
<evidence type="ECO:0000256" key="4">
    <source>
        <dbReference type="ARBA" id="ARBA00022989"/>
    </source>
</evidence>
<evidence type="ECO:0000313" key="8">
    <source>
        <dbReference type="Proteomes" id="UP000249375"/>
    </source>
</evidence>
<evidence type="ECO:0000256" key="3">
    <source>
        <dbReference type="ARBA" id="ARBA00022692"/>
    </source>
</evidence>
<gene>
    <name evidence="7" type="ORF">C7Y71_004730</name>
</gene>
<protein>
    <submittedName>
        <fullName evidence="7">UPF0104 family protein</fullName>
    </submittedName>
</protein>
<comment type="subcellular location">
    <subcellularLocation>
        <location evidence="1">Cell membrane</location>
        <topology evidence="1">Multi-pass membrane protein</topology>
    </subcellularLocation>
</comment>
<feature type="transmembrane region" description="Helical" evidence="6">
    <location>
        <begin position="220"/>
        <end position="243"/>
    </location>
</feature>
<dbReference type="PANTHER" id="PTHR39087">
    <property type="entry name" value="UPF0104 MEMBRANE PROTEIN MJ1595"/>
    <property type="match status" value="1"/>
</dbReference>
<reference evidence="7 8" key="1">
    <citation type="submission" date="2018-11" db="EMBL/GenBank/DDBJ databases">
        <authorList>
            <person name="Na S.W."/>
            <person name="Baik M."/>
        </authorList>
    </citation>
    <scope>NUCLEOTIDE SEQUENCE [LARGE SCALE GENOMIC DNA]</scope>
    <source>
        <strain evidence="7 8">E39</strain>
    </source>
</reference>
<dbReference type="AlphaFoldDB" id="A0A5P8E5T8"/>
<evidence type="ECO:0000256" key="5">
    <source>
        <dbReference type="ARBA" id="ARBA00023136"/>
    </source>
</evidence>
<keyword evidence="3 6" id="KW-0812">Transmembrane</keyword>
<dbReference type="InterPro" id="IPR022791">
    <property type="entry name" value="L-PG_synthase/AglD"/>
</dbReference>
<keyword evidence="4 6" id="KW-1133">Transmembrane helix</keyword>
<feature type="transmembrane region" description="Helical" evidence="6">
    <location>
        <begin position="306"/>
        <end position="332"/>
    </location>
</feature>
<evidence type="ECO:0000256" key="2">
    <source>
        <dbReference type="ARBA" id="ARBA00022475"/>
    </source>
</evidence>
<dbReference type="KEGG" id="alq:C7Y71_004730"/>
<feature type="transmembrane region" description="Helical" evidence="6">
    <location>
        <begin position="9"/>
        <end position="28"/>
    </location>
</feature>
<dbReference type="Pfam" id="PF03706">
    <property type="entry name" value="LPG_synthase_TM"/>
    <property type="match status" value="1"/>
</dbReference>
<feature type="transmembrane region" description="Helical" evidence="6">
    <location>
        <begin position="249"/>
        <end position="268"/>
    </location>
</feature>
<evidence type="ECO:0000256" key="1">
    <source>
        <dbReference type="ARBA" id="ARBA00004651"/>
    </source>
</evidence>
<feature type="transmembrane region" description="Helical" evidence="6">
    <location>
        <begin position="171"/>
        <end position="192"/>
    </location>
</feature>
<dbReference type="Proteomes" id="UP000249375">
    <property type="component" value="Chromosome"/>
</dbReference>
<sequence length="346" mass="39365">MREEQMLKNILKIVLPFALGIAILWWMYRGTDWSDFWHNVCHEMNWGWMLFSLIFGILPQVFRALRWRQTLAPMGENARVRTSIDSIFVSYAASLVVPRIGEVMRCSTLKRMDGVSFSKSLGTVVTERIVDMLVMALFTLVALLTQLPTFVNFMETTGTSLDSILNRFTGTGYIVTLICGITVVITLGILFWRYKMFKKGKDILLEVKAGILSLRNVDRVWLYLFYSLGIWVCYYLHFYLAFFSFDLTAGIPPMYGLLMFCVGTYAVLVPTPNGAGPWHFAVKTTIVIFFADAVMAGQLAQDYVEAQAIMIALVIHTIETALVVLLGAYGWADLNFIKRKDKEQNN</sequence>
<keyword evidence="8" id="KW-1185">Reference proteome</keyword>
<dbReference type="GO" id="GO:0005886">
    <property type="term" value="C:plasma membrane"/>
    <property type="evidence" value="ECO:0007669"/>
    <property type="project" value="UniProtKB-SubCell"/>
</dbReference>